<dbReference type="Pfam" id="PF00512">
    <property type="entry name" value="HisKA"/>
    <property type="match status" value="1"/>
</dbReference>
<evidence type="ECO:0000256" key="8">
    <source>
        <dbReference type="ARBA" id="ARBA00022989"/>
    </source>
</evidence>
<dbReference type="InterPro" id="IPR050428">
    <property type="entry name" value="TCS_sensor_his_kinase"/>
</dbReference>
<keyword evidence="9" id="KW-0902">Two-component regulatory system</keyword>
<dbReference type="Proteomes" id="UP000192775">
    <property type="component" value="Plasmid unnamed1"/>
</dbReference>
<dbReference type="CDD" id="cd00082">
    <property type="entry name" value="HisKA"/>
    <property type="match status" value="1"/>
</dbReference>
<dbReference type="KEGG" id="cphy:B5808_19610"/>
<dbReference type="AlphaFoldDB" id="A0A1X9LT59"/>
<organism evidence="11 12">
    <name type="scientific">Cnuibacter physcomitrellae</name>
    <dbReference type="NCBI Taxonomy" id="1619308"/>
    <lineage>
        <taxon>Bacteria</taxon>
        <taxon>Bacillati</taxon>
        <taxon>Actinomycetota</taxon>
        <taxon>Actinomycetes</taxon>
        <taxon>Micrococcales</taxon>
        <taxon>Microbacteriaceae</taxon>
        <taxon>Cnuibacter</taxon>
    </lineage>
</organism>
<dbReference type="PANTHER" id="PTHR45436:SF5">
    <property type="entry name" value="SENSOR HISTIDINE KINASE TRCS"/>
    <property type="match status" value="1"/>
</dbReference>
<keyword evidence="12" id="KW-1185">Reference proteome</keyword>
<dbReference type="SUPFAM" id="SSF47384">
    <property type="entry name" value="Homodimeric domain of signal transducing histidine kinase"/>
    <property type="match status" value="1"/>
</dbReference>
<dbReference type="Pfam" id="PF02518">
    <property type="entry name" value="HATPase_c"/>
    <property type="match status" value="1"/>
</dbReference>
<evidence type="ECO:0000256" key="2">
    <source>
        <dbReference type="ARBA" id="ARBA00004236"/>
    </source>
</evidence>
<evidence type="ECO:0000313" key="11">
    <source>
        <dbReference type="EMBL" id="ARJ07602.1"/>
    </source>
</evidence>
<dbReference type="EC" id="2.7.13.3" evidence="3"/>
<dbReference type="GO" id="GO:0000155">
    <property type="term" value="F:phosphorelay sensor kinase activity"/>
    <property type="evidence" value="ECO:0007669"/>
    <property type="project" value="InterPro"/>
</dbReference>
<evidence type="ECO:0000256" key="5">
    <source>
        <dbReference type="ARBA" id="ARBA00022679"/>
    </source>
</evidence>
<keyword evidence="6" id="KW-0812">Transmembrane</keyword>
<evidence type="ECO:0000256" key="7">
    <source>
        <dbReference type="ARBA" id="ARBA00022777"/>
    </source>
</evidence>
<dbReference type="InterPro" id="IPR003660">
    <property type="entry name" value="HAMP_dom"/>
</dbReference>
<evidence type="ECO:0000256" key="6">
    <source>
        <dbReference type="ARBA" id="ARBA00022692"/>
    </source>
</evidence>
<comment type="catalytic activity">
    <reaction evidence="1">
        <text>ATP + protein L-histidine = ADP + protein N-phospho-L-histidine.</text>
        <dbReference type="EC" id="2.7.13.3"/>
    </reaction>
</comment>
<name>A0A1X9LT59_9MICO</name>
<evidence type="ECO:0000256" key="10">
    <source>
        <dbReference type="ARBA" id="ARBA00023136"/>
    </source>
</evidence>
<dbReference type="Gene3D" id="1.10.287.130">
    <property type="match status" value="1"/>
</dbReference>
<evidence type="ECO:0000256" key="4">
    <source>
        <dbReference type="ARBA" id="ARBA00022553"/>
    </source>
</evidence>
<dbReference type="SMART" id="SM00388">
    <property type="entry name" value="HisKA"/>
    <property type="match status" value="1"/>
</dbReference>
<dbReference type="InterPro" id="IPR036890">
    <property type="entry name" value="HATPase_C_sf"/>
</dbReference>
<gene>
    <name evidence="11" type="ORF">B5808_19610</name>
</gene>
<protein>
    <recommendedName>
        <fullName evidence="3">histidine kinase</fullName>
        <ecNumber evidence="3">2.7.13.3</ecNumber>
    </recommendedName>
</protein>
<dbReference type="InterPro" id="IPR004358">
    <property type="entry name" value="Sig_transdc_His_kin-like_C"/>
</dbReference>
<reference evidence="11 12" key="1">
    <citation type="submission" date="2017-04" db="EMBL/GenBank/DDBJ databases">
        <authorList>
            <person name="Afonso C.L."/>
            <person name="Miller P.J."/>
            <person name="Scott M.A."/>
            <person name="Spackman E."/>
            <person name="Goraichik I."/>
            <person name="Dimitrov K.M."/>
            <person name="Suarez D.L."/>
            <person name="Swayne D.E."/>
        </authorList>
    </citation>
    <scope>NUCLEOTIDE SEQUENCE [LARGE SCALE GENOMIC DNA]</scope>
    <source>
        <strain evidence="12">XA(T)</strain>
        <plasmid evidence="12">Plasmid unnamed1</plasmid>
    </source>
</reference>
<dbReference type="InterPro" id="IPR003661">
    <property type="entry name" value="HisK_dim/P_dom"/>
</dbReference>
<accession>A0A1X9LT59</accession>
<keyword evidence="10" id="KW-0472">Membrane</keyword>
<keyword evidence="4" id="KW-0597">Phosphoprotein</keyword>
<keyword evidence="5" id="KW-0808">Transferase</keyword>
<dbReference type="PRINTS" id="PR00344">
    <property type="entry name" value="BCTRLSENSOR"/>
</dbReference>
<geneLocation type="plasmid" evidence="11">
    <name>unnamed1</name>
</geneLocation>
<dbReference type="Gene3D" id="6.10.340.10">
    <property type="match status" value="1"/>
</dbReference>
<dbReference type="SMART" id="SM00387">
    <property type="entry name" value="HATPase_c"/>
    <property type="match status" value="1"/>
</dbReference>
<dbReference type="RefSeq" id="WP_085021737.1">
    <property type="nucleotide sequence ID" value="NZ_BMHD01000003.1"/>
</dbReference>
<evidence type="ECO:0000256" key="9">
    <source>
        <dbReference type="ARBA" id="ARBA00023012"/>
    </source>
</evidence>
<evidence type="ECO:0000313" key="12">
    <source>
        <dbReference type="Proteomes" id="UP000192775"/>
    </source>
</evidence>
<dbReference type="PROSITE" id="PS50109">
    <property type="entry name" value="HIS_KIN"/>
    <property type="match status" value="1"/>
</dbReference>
<dbReference type="InterPro" id="IPR005467">
    <property type="entry name" value="His_kinase_dom"/>
</dbReference>
<proteinExistence type="predicted"/>
<comment type="subcellular location">
    <subcellularLocation>
        <location evidence="2">Cell membrane</location>
    </subcellularLocation>
</comment>
<keyword evidence="8" id="KW-1133">Transmembrane helix</keyword>
<evidence type="ECO:0000256" key="1">
    <source>
        <dbReference type="ARBA" id="ARBA00000085"/>
    </source>
</evidence>
<dbReference type="PANTHER" id="PTHR45436">
    <property type="entry name" value="SENSOR HISTIDINE KINASE YKOH"/>
    <property type="match status" value="1"/>
</dbReference>
<dbReference type="InterPro" id="IPR036097">
    <property type="entry name" value="HisK_dim/P_sf"/>
</dbReference>
<dbReference type="Gene3D" id="3.30.565.10">
    <property type="entry name" value="Histidine kinase-like ATPase, C-terminal domain"/>
    <property type="match status" value="1"/>
</dbReference>
<sequence length="460" mass="47788">MKLVARLSIRARMTIGTLLLATAFFTASAFVVHQIVEQLLRDSTVAVLESDIVPYETSILVEPHDSVDAPGEGQLIAVTDAAGVVVASTLPSDLTNALGPLQHLTPGNSQVSTGSATYAIAVESVQGQDGTWTVVAAQDQNANAVLLSNLTVGLVVGLAVLVLLFTTASWILTGAALRPVERLRRSAVSIVDTGSNDLLPVGKAHDEIAGLASTLNNLIATLRASAARERQMVSDASHELRTPVAVLQTQLELMSNGRGSDLESDLGNARRATARLATLVADLLELSRLDSAIKPGDQATVAQLIDEAGDAIDQGRFRSSHQDITVDLSVDVDVDVGEWVAEIRASTFGRIVTNLVGNSIVALGGKGAIVVTVTAHHAELILTVLDNGPGIDPAFLPHAFDRFSQQDSARVPSDGGAGLGLAIVRAAAGRAGGFAELSNQAGGGLLVTVRLPLRMSSQSA</sequence>
<keyword evidence="7" id="KW-0418">Kinase</keyword>
<dbReference type="SUPFAM" id="SSF55874">
    <property type="entry name" value="ATPase domain of HSP90 chaperone/DNA topoisomerase II/histidine kinase"/>
    <property type="match status" value="1"/>
</dbReference>
<dbReference type="InterPro" id="IPR003594">
    <property type="entry name" value="HATPase_dom"/>
</dbReference>
<dbReference type="GO" id="GO:0005886">
    <property type="term" value="C:plasma membrane"/>
    <property type="evidence" value="ECO:0007669"/>
    <property type="project" value="UniProtKB-SubCell"/>
</dbReference>
<dbReference type="EMBL" id="CP020716">
    <property type="protein sequence ID" value="ARJ07602.1"/>
    <property type="molecule type" value="Genomic_DNA"/>
</dbReference>
<keyword evidence="11" id="KW-0614">Plasmid</keyword>
<evidence type="ECO:0000256" key="3">
    <source>
        <dbReference type="ARBA" id="ARBA00012438"/>
    </source>
</evidence>
<dbReference type="PROSITE" id="PS50885">
    <property type="entry name" value="HAMP"/>
    <property type="match status" value="1"/>
</dbReference>